<feature type="signal peptide" evidence="2">
    <location>
        <begin position="1"/>
        <end position="19"/>
    </location>
</feature>
<reference evidence="3 4" key="1">
    <citation type="journal article" date="2015" name="Plant Cell">
        <title>Oil accumulation by the oleaginous diatom Fistulifera solaris as revealed by the genome and transcriptome.</title>
        <authorList>
            <person name="Tanaka T."/>
            <person name="Maeda Y."/>
            <person name="Veluchamy A."/>
            <person name="Tanaka M."/>
            <person name="Abida H."/>
            <person name="Marechal E."/>
            <person name="Bowler C."/>
            <person name="Muto M."/>
            <person name="Sunaga Y."/>
            <person name="Tanaka M."/>
            <person name="Yoshino T."/>
            <person name="Taniguchi T."/>
            <person name="Fukuda Y."/>
            <person name="Nemoto M."/>
            <person name="Matsumoto M."/>
            <person name="Wong P.S."/>
            <person name="Aburatani S."/>
            <person name="Fujibuchi W."/>
        </authorList>
    </citation>
    <scope>NUCLEOTIDE SEQUENCE [LARGE SCALE GENOMIC DNA]</scope>
    <source>
        <strain evidence="3 4">JPCC DA0580</strain>
    </source>
</reference>
<feature type="region of interest" description="Disordered" evidence="1">
    <location>
        <begin position="49"/>
        <end position="71"/>
    </location>
</feature>
<evidence type="ECO:0000313" key="3">
    <source>
        <dbReference type="EMBL" id="GAX22993.1"/>
    </source>
</evidence>
<keyword evidence="4" id="KW-1185">Reference proteome</keyword>
<accession>A0A1Z5K9Q4</accession>
<sequence>MKTFAVAAVALAASLGAEAFSTGTLSSQRPSLTVVNGYVPDGFTPESYKKFKEEERKKNEKKNLGRLGPKGFKSRSFQSFQEALERGEATHLMPVMNAKERVKKGELKWEDIPYMQRGGSWDNSDVKGAKKVKWLQSDKEYANGGYLKEQSVSIFGYGQGLDWTGTRSRSGPAESVPGAAPKFAKNYKAPNVNSMKGVQASKEEAPKKKFFGLF</sequence>
<name>A0A1Z5K9Q4_FISSO</name>
<gene>
    <name evidence="3" type="ORF">FisN_15Hh110</name>
</gene>
<dbReference type="EMBL" id="BDSP01000193">
    <property type="protein sequence ID" value="GAX22993.1"/>
    <property type="molecule type" value="Genomic_DNA"/>
</dbReference>
<proteinExistence type="predicted"/>
<evidence type="ECO:0000256" key="2">
    <source>
        <dbReference type="SAM" id="SignalP"/>
    </source>
</evidence>
<organism evidence="3 4">
    <name type="scientific">Fistulifera solaris</name>
    <name type="common">Oleaginous diatom</name>
    <dbReference type="NCBI Taxonomy" id="1519565"/>
    <lineage>
        <taxon>Eukaryota</taxon>
        <taxon>Sar</taxon>
        <taxon>Stramenopiles</taxon>
        <taxon>Ochrophyta</taxon>
        <taxon>Bacillariophyta</taxon>
        <taxon>Bacillariophyceae</taxon>
        <taxon>Bacillariophycidae</taxon>
        <taxon>Naviculales</taxon>
        <taxon>Naviculaceae</taxon>
        <taxon>Fistulifera</taxon>
    </lineage>
</organism>
<protein>
    <submittedName>
        <fullName evidence="3">Uncharacterized protein</fullName>
    </submittedName>
</protein>
<dbReference type="InParanoid" id="A0A1Z5K9Q4"/>
<dbReference type="AlphaFoldDB" id="A0A1Z5K9Q4"/>
<evidence type="ECO:0000313" key="4">
    <source>
        <dbReference type="Proteomes" id="UP000198406"/>
    </source>
</evidence>
<comment type="caution">
    <text evidence="3">The sequence shown here is derived from an EMBL/GenBank/DDBJ whole genome shotgun (WGS) entry which is preliminary data.</text>
</comment>
<dbReference type="Proteomes" id="UP000198406">
    <property type="component" value="Unassembled WGS sequence"/>
</dbReference>
<dbReference type="OrthoDB" id="38535at2759"/>
<evidence type="ECO:0000256" key="1">
    <source>
        <dbReference type="SAM" id="MobiDB-lite"/>
    </source>
</evidence>
<feature type="chain" id="PRO_5012667479" evidence="2">
    <location>
        <begin position="20"/>
        <end position="214"/>
    </location>
</feature>
<feature type="compositionally biased region" description="Basic and acidic residues" evidence="1">
    <location>
        <begin position="49"/>
        <end position="63"/>
    </location>
</feature>
<keyword evidence="2" id="KW-0732">Signal</keyword>